<feature type="region of interest" description="Disordered" evidence="1">
    <location>
        <begin position="1153"/>
        <end position="1185"/>
    </location>
</feature>
<dbReference type="PANTHER" id="PTHR15137:SF9">
    <property type="entry name" value="TRANSCRIPTION INITIATION FACTOR TFIID SUBUNIT 2"/>
    <property type="match status" value="1"/>
</dbReference>
<evidence type="ECO:0000313" key="2">
    <source>
        <dbReference type="EMBL" id="KAG9395107.1"/>
    </source>
</evidence>
<dbReference type="GO" id="GO:0000976">
    <property type="term" value="F:transcription cis-regulatory region binding"/>
    <property type="evidence" value="ECO:0007669"/>
    <property type="project" value="TreeGrafter"/>
</dbReference>
<keyword evidence="3" id="KW-1185">Reference proteome</keyword>
<accession>A0A8J6E4Z0</accession>
<protein>
    <submittedName>
        <fullName evidence="2">Uncharacterized protein</fullName>
    </submittedName>
</protein>
<dbReference type="GO" id="GO:0006367">
    <property type="term" value="P:transcription initiation at RNA polymerase II promoter"/>
    <property type="evidence" value="ECO:0007669"/>
    <property type="project" value="TreeGrafter"/>
</dbReference>
<organism evidence="2 3">
    <name type="scientific">Carpediemonas membranifera</name>
    <dbReference type="NCBI Taxonomy" id="201153"/>
    <lineage>
        <taxon>Eukaryota</taxon>
        <taxon>Metamonada</taxon>
        <taxon>Carpediemonas-like organisms</taxon>
        <taxon>Carpediemonas</taxon>
    </lineage>
</organism>
<dbReference type="Gene3D" id="1.10.390.10">
    <property type="entry name" value="Neutral Protease Domain 2"/>
    <property type="match status" value="1"/>
</dbReference>
<dbReference type="InterPro" id="IPR027268">
    <property type="entry name" value="Peptidase_M4/M1_CTD_sf"/>
</dbReference>
<dbReference type="InterPro" id="IPR037813">
    <property type="entry name" value="TAF2"/>
</dbReference>
<sequence length="1307" mass="141130">MPLPAELNTPAAPAAAKQIDPPAAVLYLDVNFKKNEYRGYVEYTILRPSTDTTLVIYGGSTTILKIMLDNELATSTKTLPFTDNAGGQPDRTLLGMHDTYIKRSEYYRQHGTHTLQLTGVPVQPSRPRTKAVVRVYFGCADPEGAAEFHSFVGTDGKWDRLFIAHGTEAGPTWFPTVGVAGPAPLSVARVNTRHDSSMVTIATGDLVGRKHEGTAASFAHQTDTLVHPSDVAVVVGRLSIWADPRNEAYGGTRAGDPTREAGVIMACPAALPVTEAQLAITAHTGLDAMQHLERAVSAPPPARAVRMVIVPTILAAVSAHGVILLPPSTLCDMTVPETQPTTAVTIYQAVARQLFGVCFHADSRAQWVLEGAVGFLTADYIEQTLGKNTADAWLLKVRLTALTASGLNLHALDKQLRTTLPWPILASHRAGYAARATMLMTMVNNRASVAGRGVQALLADLVTSAVAGMVTIEEFDKKLRYTVQTTDQQPLKDVWRQLSSIPSPEVIVWFDAAENKNQAEIVIREHGLNTAGKNVSIPLTLHMYDVARSSSTPVEVTPQDRVTYRAQLCSSKRKDKIHSHADGLVPTLILQECDRVNRSPVLWVELDPGNVMAPLTNFRPRFPTHYLVQQLHVSSDLRHQMAAVAELAGRGSQLPSIRGRRGIEAVGTSNANTSRLAAYSDHAARHGLSDSTGLPGVVQTLLAILIGNGSTVDAVSEAHFKLQEQAALAIAHIGNVERTGSQYVDALIGVYSAVLISGTTATPPARLACCGGDMRQYALQRALLKAISLCRDVDGETSEAVIRFMTKKLDHARVAEPPYSPAVLEAEIIRDMANLTRPPDDVAEARAYLEARLAGDTEAMPQTAATVLVGAVMDALARDSVAGSANNVLTVSALDTLAHYMSSAVTMVSQRPFVRYLAPDHSEAVRAAAIHCMALVAVYSGAGPFAKAMDDAAVTNHLITPVVESIGTLPPAVDDYLSDVAQSVWSRARVAVLAWLITYLAGSPHPNDSRRGPFHSTPAMDDGVTRALTVLLGPSRVSLNAPLTPERLELLHPARRQQVDFLQQDAYLSEVEIDLWTAAHPYLAIRDDDGTPKFTRLDPARHLSCPVCLAGGSCCCCLSGDVSVYEQDKADLPAQDAFRKLIGREPKRKAVAVPAPKKKKITFGKREPDPVEPKEEPRDAGAEEVDDTAMREVRLVSTVAHFFVSLLTDPTRDGPLVFRVAHAVDGLWNAQVPPFTNSRNRIPFIKDAMEQQYLTETGYSELAGVIKQHDVVWLFSSPLLDHPAAQLLQGVELGKAMESLAKKLGKG</sequence>
<comment type="caution">
    <text evidence="2">The sequence shown here is derived from an EMBL/GenBank/DDBJ whole genome shotgun (WGS) entry which is preliminary data.</text>
</comment>
<dbReference type="GO" id="GO:0005669">
    <property type="term" value="C:transcription factor TFIID complex"/>
    <property type="evidence" value="ECO:0007669"/>
    <property type="project" value="InterPro"/>
</dbReference>
<proteinExistence type="predicted"/>
<dbReference type="GO" id="GO:0003682">
    <property type="term" value="F:chromatin binding"/>
    <property type="evidence" value="ECO:0007669"/>
    <property type="project" value="TreeGrafter"/>
</dbReference>
<feature type="compositionally biased region" description="Basic and acidic residues" evidence="1">
    <location>
        <begin position="1164"/>
        <end position="1181"/>
    </location>
</feature>
<evidence type="ECO:0000313" key="3">
    <source>
        <dbReference type="Proteomes" id="UP000717585"/>
    </source>
</evidence>
<evidence type="ECO:0000256" key="1">
    <source>
        <dbReference type="SAM" id="MobiDB-lite"/>
    </source>
</evidence>
<dbReference type="Proteomes" id="UP000717585">
    <property type="component" value="Unassembled WGS sequence"/>
</dbReference>
<feature type="compositionally biased region" description="Basic residues" evidence="1">
    <location>
        <begin position="1153"/>
        <end position="1163"/>
    </location>
</feature>
<dbReference type="EMBL" id="JAHDYR010000012">
    <property type="protein sequence ID" value="KAG9395107.1"/>
    <property type="molecule type" value="Genomic_DNA"/>
</dbReference>
<name>A0A8J6E4Z0_9EUKA</name>
<reference evidence="2" key="1">
    <citation type="submission" date="2021-05" db="EMBL/GenBank/DDBJ databases">
        <title>A free-living protist that lacks canonical eukaryotic 1 DNA replication and segregation systems.</title>
        <authorList>
            <person name="Salas-Leiva D.E."/>
            <person name="Tromer E.C."/>
            <person name="Curtis B.A."/>
            <person name="Jerlstrom-Hultqvist J."/>
            <person name="Kolisko M."/>
            <person name="Yi Z."/>
            <person name="Salas-Leiva J.S."/>
            <person name="Gallot-Lavallee L."/>
            <person name="Kops G.J.P.L."/>
            <person name="Archibald J.M."/>
            <person name="Simpson A.G.B."/>
            <person name="Roger A.J."/>
        </authorList>
    </citation>
    <scope>NUCLEOTIDE SEQUENCE</scope>
    <source>
        <strain evidence="2">BICM</strain>
    </source>
</reference>
<gene>
    <name evidence="2" type="ORF">J8273_0326</name>
</gene>
<dbReference type="GO" id="GO:0016251">
    <property type="term" value="F:RNA polymerase II general transcription initiation factor activity"/>
    <property type="evidence" value="ECO:0007669"/>
    <property type="project" value="TreeGrafter"/>
</dbReference>
<dbReference type="PANTHER" id="PTHR15137">
    <property type="entry name" value="TRANSCRIPTION INITIATION FACTOR TFIID"/>
    <property type="match status" value="1"/>
</dbReference>